<proteinExistence type="predicted"/>
<accession>A0A644Y8V0</accession>
<protein>
    <submittedName>
        <fullName evidence="1">Uncharacterized protein</fullName>
    </submittedName>
</protein>
<sequence length="125" mass="15182">MLNLVENYKDVLENSEVFNKSVNNSQEIIRKLAFFRHWYYIEETNKFAPSKFIGYKDITLEEYIAGTNREEGYMDGRDTVPRLKKWFELVSEEENEIYYKKLEEFLSLYDKKPNKKVQLYLKNKL</sequence>
<evidence type="ECO:0000313" key="1">
    <source>
        <dbReference type="EMBL" id="MPM24358.1"/>
    </source>
</evidence>
<organism evidence="1">
    <name type="scientific">bioreactor metagenome</name>
    <dbReference type="NCBI Taxonomy" id="1076179"/>
    <lineage>
        <taxon>unclassified sequences</taxon>
        <taxon>metagenomes</taxon>
        <taxon>ecological metagenomes</taxon>
    </lineage>
</organism>
<reference evidence="1" key="1">
    <citation type="submission" date="2019-08" db="EMBL/GenBank/DDBJ databases">
        <authorList>
            <person name="Kucharzyk K."/>
            <person name="Murdoch R.W."/>
            <person name="Higgins S."/>
            <person name="Loffler F."/>
        </authorList>
    </citation>
    <scope>NUCLEOTIDE SEQUENCE</scope>
</reference>
<name>A0A644Y8V0_9ZZZZ</name>
<gene>
    <name evidence="1" type="ORF">SDC9_70840</name>
</gene>
<comment type="caution">
    <text evidence="1">The sequence shown here is derived from an EMBL/GenBank/DDBJ whole genome shotgun (WGS) entry which is preliminary data.</text>
</comment>
<dbReference type="EMBL" id="VSSQ01004245">
    <property type="protein sequence ID" value="MPM24358.1"/>
    <property type="molecule type" value="Genomic_DNA"/>
</dbReference>
<dbReference type="AlphaFoldDB" id="A0A644Y8V0"/>